<sequence>MPLVFGVVGRSGSGKTTLIEAMLPWLQQRSLAVSVIKHCHHTIDLGPPGKDSSRFVRAGAREVMAVSPRLCALVHDHHDQPAPGLDALLARMAPVDLVLVEGFSLLDMPRLEVYRPGHGRAPLYPHDPSLSAVASDTALPIALPCLPLNDPPQVAAFICRTLGLPRDASRPG</sequence>
<dbReference type="CDD" id="cd03116">
    <property type="entry name" value="MobB"/>
    <property type="match status" value="1"/>
</dbReference>
<reference evidence="2 3" key="1">
    <citation type="submission" date="2016-04" db="EMBL/GenBank/DDBJ databases">
        <authorList>
            <consortium name="Pathogen Informatics"/>
        </authorList>
    </citation>
    <scope>NUCLEOTIDE SEQUENCE [LARGE SCALE GENOMIC DNA]</scope>
    <source>
        <strain evidence="2 3">H044680328</strain>
    </source>
</reference>
<dbReference type="eggNOG" id="COG1763">
    <property type="taxonomic scope" value="Bacteria"/>
</dbReference>
<feature type="domain" description="Molybdopterin-guanine dinucleotide biosynthesis protein B (MobB)" evidence="1">
    <location>
        <begin position="4"/>
        <end position="136"/>
    </location>
</feature>
<name>A0A157SF55_9BORD</name>
<accession>A0A157SF55</accession>
<dbReference type="Gene3D" id="3.40.50.300">
    <property type="entry name" value="P-loop containing nucleotide triphosphate hydrolases"/>
    <property type="match status" value="1"/>
</dbReference>
<evidence type="ECO:0000259" key="1">
    <source>
        <dbReference type="Pfam" id="PF03205"/>
    </source>
</evidence>
<dbReference type="SUPFAM" id="SSF52540">
    <property type="entry name" value="P-loop containing nucleoside triphosphate hydrolases"/>
    <property type="match status" value="1"/>
</dbReference>
<dbReference type="InterPro" id="IPR004435">
    <property type="entry name" value="MobB_dom"/>
</dbReference>
<dbReference type="PANTHER" id="PTHR40072">
    <property type="entry name" value="MOLYBDOPTERIN-GUANINE DINUCLEOTIDE BIOSYNTHESIS ADAPTER PROTEIN-RELATED"/>
    <property type="match status" value="1"/>
</dbReference>
<dbReference type="NCBIfam" id="TIGR00176">
    <property type="entry name" value="mobB"/>
    <property type="match status" value="1"/>
</dbReference>
<gene>
    <name evidence="2" type="primary">mobB</name>
    <name evidence="2" type="ORF">SAMEA3906487_01321</name>
</gene>
<dbReference type="Proteomes" id="UP000076825">
    <property type="component" value="Chromosome 1"/>
</dbReference>
<evidence type="ECO:0000313" key="2">
    <source>
        <dbReference type="EMBL" id="SAI68546.1"/>
    </source>
</evidence>
<dbReference type="GO" id="GO:0006777">
    <property type="term" value="P:Mo-molybdopterin cofactor biosynthetic process"/>
    <property type="evidence" value="ECO:0007669"/>
    <property type="project" value="InterPro"/>
</dbReference>
<keyword evidence="3" id="KW-1185">Reference proteome</keyword>
<dbReference type="InterPro" id="IPR052539">
    <property type="entry name" value="MGD_biosynthesis_adapter"/>
</dbReference>
<dbReference type="RefSeq" id="WP_025514266.1">
    <property type="nucleotide sequence ID" value="NZ_CP016340.1"/>
</dbReference>
<proteinExistence type="predicted"/>
<dbReference type="PATRIC" id="fig|123899.6.peg.1297"/>
<dbReference type="InterPro" id="IPR027417">
    <property type="entry name" value="P-loop_NTPase"/>
</dbReference>
<organism evidence="2 3">
    <name type="scientific">Bordetella trematum</name>
    <dbReference type="NCBI Taxonomy" id="123899"/>
    <lineage>
        <taxon>Bacteria</taxon>
        <taxon>Pseudomonadati</taxon>
        <taxon>Pseudomonadota</taxon>
        <taxon>Betaproteobacteria</taxon>
        <taxon>Burkholderiales</taxon>
        <taxon>Alcaligenaceae</taxon>
        <taxon>Bordetella</taxon>
    </lineage>
</organism>
<dbReference type="Pfam" id="PF03205">
    <property type="entry name" value="MobB"/>
    <property type="match status" value="1"/>
</dbReference>
<dbReference type="OrthoDB" id="9804758at2"/>
<dbReference type="AlphaFoldDB" id="A0A157SF55"/>
<evidence type="ECO:0000313" key="3">
    <source>
        <dbReference type="Proteomes" id="UP000076825"/>
    </source>
</evidence>
<dbReference type="GeneID" id="56591387"/>
<dbReference type="EMBL" id="LT546645">
    <property type="protein sequence ID" value="SAI68546.1"/>
    <property type="molecule type" value="Genomic_DNA"/>
</dbReference>
<dbReference type="KEGG" id="btrm:SAMEA390648701321"/>
<dbReference type="STRING" id="123899.SAMEA3906487_01321"/>
<dbReference type="PANTHER" id="PTHR40072:SF1">
    <property type="entry name" value="MOLYBDOPTERIN-GUANINE DINUCLEOTIDE BIOSYNTHESIS ADAPTER PROTEIN"/>
    <property type="match status" value="1"/>
</dbReference>
<dbReference type="GO" id="GO:0005525">
    <property type="term" value="F:GTP binding"/>
    <property type="evidence" value="ECO:0007669"/>
    <property type="project" value="InterPro"/>
</dbReference>
<protein>
    <submittedName>
        <fullName evidence="2">Molybdopterin-guanine dinucleotide biosynthesis protein MobB</fullName>
    </submittedName>
</protein>